<name>A0A3T0D6R5_9FIRM</name>
<sequence length="348" mass="38421">MTMIIDAKGKIDYNKLSKAAQILREGGLVAFPTETVYGLGANALLKEAVDKIFVAKGRPQDNPLIVHISSKEMLDMCAKVTDERVYKLIEKFWPGPLTIVLPKKGCIPDNVTAGLSTVGIRMPNNKIALELIELAGVPVAAPSANVSGKPSPTEAQHVIEDLFGKVDVIVDGGKCSFGLESTVIDLSTSKPYILRPGAVPFSLLKEILENIEYDPSILTGNILSAPKAPGMKYRHYAPDAKMIVVKGKIHKRIDKINEIKKDLEIKGYKVGILCFYETSHNFESQYKLILGSVFDYEECGRNLFSLLRKFNQLGVDYIICEWGEFGVEYLALENRLFKASANNVIEVL</sequence>
<evidence type="ECO:0000256" key="1">
    <source>
        <dbReference type="ARBA" id="ARBA00004496"/>
    </source>
</evidence>
<evidence type="ECO:0000313" key="16">
    <source>
        <dbReference type="EMBL" id="AZT90733.1"/>
    </source>
</evidence>
<keyword evidence="17" id="KW-1185">Reference proteome</keyword>
<feature type="binding site" evidence="14">
    <location>
        <position position="181"/>
    </location>
    <ligand>
        <name>L-threonine</name>
        <dbReference type="ChEBI" id="CHEBI:57926"/>
    </ligand>
</feature>
<evidence type="ECO:0000313" key="17">
    <source>
        <dbReference type="Proteomes" id="UP000282930"/>
    </source>
</evidence>
<dbReference type="NCBIfam" id="TIGR00057">
    <property type="entry name" value="L-threonylcarbamoyladenylate synthase"/>
    <property type="match status" value="1"/>
</dbReference>
<keyword evidence="9 13" id="KW-0547">Nucleotide-binding</keyword>
<dbReference type="InterPro" id="IPR005145">
    <property type="entry name" value="Sua5_C"/>
</dbReference>
<evidence type="ECO:0000256" key="13">
    <source>
        <dbReference type="PIRNR" id="PIRNR004930"/>
    </source>
</evidence>
<proteinExistence type="inferred from homology"/>
<evidence type="ECO:0000256" key="11">
    <source>
        <dbReference type="ARBA" id="ARBA00029774"/>
    </source>
</evidence>
<evidence type="ECO:0000256" key="10">
    <source>
        <dbReference type="ARBA" id="ARBA00022840"/>
    </source>
</evidence>
<dbReference type="EMBL" id="CP034791">
    <property type="protein sequence ID" value="AZT90733.1"/>
    <property type="molecule type" value="Genomic_DNA"/>
</dbReference>
<dbReference type="PROSITE" id="PS51163">
    <property type="entry name" value="YRDC"/>
    <property type="match status" value="1"/>
</dbReference>
<evidence type="ECO:0000256" key="8">
    <source>
        <dbReference type="ARBA" id="ARBA00022695"/>
    </source>
</evidence>
<dbReference type="PIRSF" id="PIRSF004930">
    <property type="entry name" value="Tln_factor_SUA5"/>
    <property type="match status" value="1"/>
</dbReference>
<feature type="binding site" evidence="14">
    <location>
        <position position="121"/>
    </location>
    <ligand>
        <name>L-threonine</name>
        <dbReference type="ChEBI" id="CHEBI:57926"/>
    </ligand>
</feature>
<evidence type="ECO:0000256" key="7">
    <source>
        <dbReference type="ARBA" id="ARBA00022694"/>
    </source>
</evidence>
<dbReference type="PANTHER" id="PTHR17490:SF16">
    <property type="entry name" value="THREONYLCARBAMOYL-AMP SYNTHASE"/>
    <property type="match status" value="1"/>
</dbReference>
<dbReference type="GO" id="GO:0005737">
    <property type="term" value="C:cytoplasm"/>
    <property type="evidence" value="ECO:0007669"/>
    <property type="project" value="UniProtKB-SubCell"/>
</dbReference>
<keyword evidence="8 13" id="KW-0548">Nucleotidyltransferase</keyword>
<comment type="similarity">
    <text evidence="2 13">Belongs to the SUA5 family.</text>
</comment>
<dbReference type="InterPro" id="IPR038385">
    <property type="entry name" value="Sua5/YwlC_C"/>
</dbReference>
<accession>A0A3T0D6R5</accession>
<dbReference type="Pfam" id="PF03481">
    <property type="entry name" value="Sua5_C"/>
    <property type="match status" value="1"/>
</dbReference>
<keyword evidence="7 13" id="KW-0819">tRNA processing</keyword>
<dbReference type="InterPro" id="IPR017945">
    <property type="entry name" value="DHBP_synth_RibB-like_a/b_dom"/>
</dbReference>
<keyword evidence="6 13" id="KW-0808">Transferase</keyword>
<dbReference type="InterPro" id="IPR006070">
    <property type="entry name" value="Sua5-like_dom"/>
</dbReference>
<keyword evidence="10 13" id="KW-0067">ATP-binding</keyword>
<reference evidence="16 17" key="1">
    <citation type="submission" date="2018-12" db="EMBL/GenBank/DDBJ databases">
        <title>Genome sequence from the cellulolytic species, Caldicellulosiruptor changbaiensis.</title>
        <authorList>
            <person name="Blumer-Schuette S.E."/>
            <person name="Mendoza C."/>
        </authorList>
    </citation>
    <scope>NUCLEOTIDE SEQUENCE [LARGE SCALE GENOMIC DNA]</scope>
    <source>
        <strain evidence="16 17">CBS-Z</strain>
    </source>
</reference>
<organism evidence="16 17">
    <name type="scientific">Caldicellulosiruptor changbaiensis</name>
    <dbReference type="NCBI Taxonomy" id="1222016"/>
    <lineage>
        <taxon>Bacteria</taxon>
        <taxon>Bacillati</taxon>
        <taxon>Bacillota</taxon>
        <taxon>Bacillota incertae sedis</taxon>
        <taxon>Caldicellulosiruptorales</taxon>
        <taxon>Caldicellulosiruptoraceae</taxon>
        <taxon>Caldicellulosiruptor</taxon>
    </lineage>
</organism>
<dbReference type="RefSeq" id="WP_127352128.1">
    <property type="nucleotide sequence ID" value="NZ_CP034791.1"/>
</dbReference>
<gene>
    <name evidence="16" type="ORF">ELD05_08800</name>
</gene>
<feature type="binding site" evidence="14">
    <location>
        <position position="117"/>
    </location>
    <ligand>
        <name>ATP</name>
        <dbReference type="ChEBI" id="CHEBI:30616"/>
    </ligand>
</feature>
<dbReference type="GO" id="GO:0005524">
    <property type="term" value="F:ATP binding"/>
    <property type="evidence" value="ECO:0007669"/>
    <property type="project" value="UniProtKB-UniRule"/>
</dbReference>
<feature type="binding site" evidence="14">
    <location>
        <position position="35"/>
    </location>
    <ligand>
        <name>L-threonine</name>
        <dbReference type="ChEBI" id="CHEBI:57926"/>
    </ligand>
</feature>
<evidence type="ECO:0000256" key="6">
    <source>
        <dbReference type="ARBA" id="ARBA00022679"/>
    </source>
</evidence>
<dbReference type="FunFam" id="3.90.870.10:FF:000008">
    <property type="entry name" value="Threonylcarbamoyl-AMP synthase"/>
    <property type="match status" value="1"/>
</dbReference>
<evidence type="ECO:0000256" key="9">
    <source>
        <dbReference type="ARBA" id="ARBA00022741"/>
    </source>
</evidence>
<evidence type="ECO:0000256" key="4">
    <source>
        <dbReference type="ARBA" id="ARBA00015492"/>
    </source>
</evidence>
<feature type="domain" description="YrdC-like" evidence="15">
    <location>
        <begin position="13"/>
        <end position="199"/>
    </location>
</feature>
<evidence type="ECO:0000256" key="14">
    <source>
        <dbReference type="PIRSR" id="PIRSR004930-1"/>
    </source>
</evidence>
<evidence type="ECO:0000256" key="3">
    <source>
        <dbReference type="ARBA" id="ARBA00012584"/>
    </source>
</evidence>
<feature type="binding site" evidence="14">
    <location>
        <position position="143"/>
    </location>
    <ligand>
        <name>ATP</name>
        <dbReference type="ChEBI" id="CHEBI:30616"/>
    </ligand>
</feature>
<dbReference type="GO" id="GO:0061710">
    <property type="term" value="F:L-threonylcarbamoyladenylate synthase"/>
    <property type="evidence" value="ECO:0007669"/>
    <property type="project" value="UniProtKB-EC"/>
</dbReference>
<feature type="binding site" evidence="14">
    <location>
        <position position="62"/>
    </location>
    <ligand>
        <name>ATP</name>
        <dbReference type="ChEBI" id="CHEBI:30616"/>
    </ligand>
</feature>
<dbReference type="AlphaFoldDB" id="A0A3T0D6R5"/>
<comment type="subcellular location">
    <subcellularLocation>
        <location evidence="1 13">Cytoplasm</location>
    </subcellularLocation>
</comment>
<feature type="binding site" evidence="14">
    <location>
        <position position="141"/>
    </location>
    <ligand>
        <name>L-threonine</name>
        <dbReference type="ChEBI" id="CHEBI:57926"/>
    </ligand>
</feature>
<dbReference type="Proteomes" id="UP000282930">
    <property type="component" value="Chromosome"/>
</dbReference>
<dbReference type="EC" id="2.7.7.87" evidence="3 13"/>
<dbReference type="GO" id="GO:0003725">
    <property type="term" value="F:double-stranded RNA binding"/>
    <property type="evidence" value="ECO:0007669"/>
    <property type="project" value="UniProtKB-UniRule"/>
</dbReference>
<evidence type="ECO:0000256" key="2">
    <source>
        <dbReference type="ARBA" id="ARBA00007663"/>
    </source>
</evidence>
<dbReference type="SUPFAM" id="SSF55821">
    <property type="entry name" value="YrdC/RibB"/>
    <property type="match status" value="1"/>
</dbReference>
<dbReference type="Gene3D" id="3.90.870.10">
    <property type="entry name" value="DHBP synthase"/>
    <property type="match status" value="1"/>
</dbReference>
<dbReference type="InterPro" id="IPR050156">
    <property type="entry name" value="TC-AMP_synthase_SUA5"/>
</dbReference>
<evidence type="ECO:0000256" key="5">
    <source>
        <dbReference type="ARBA" id="ARBA00022490"/>
    </source>
</evidence>
<evidence type="ECO:0000256" key="12">
    <source>
        <dbReference type="ARBA" id="ARBA00048366"/>
    </source>
</evidence>
<dbReference type="GO" id="GO:0000049">
    <property type="term" value="F:tRNA binding"/>
    <property type="evidence" value="ECO:0007669"/>
    <property type="project" value="TreeGrafter"/>
</dbReference>
<dbReference type="InterPro" id="IPR010923">
    <property type="entry name" value="T(6)A37_SUA5"/>
</dbReference>
<feature type="binding site" evidence="14">
    <location>
        <position position="58"/>
    </location>
    <ligand>
        <name>ATP</name>
        <dbReference type="ChEBI" id="CHEBI:30616"/>
    </ligand>
</feature>
<comment type="catalytic activity">
    <reaction evidence="12 13">
        <text>L-threonine + hydrogencarbonate + ATP = L-threonylcarbamoyladenylate + diphosphate + H2O</text>
        <dbReference type="Rhea" id="RHEA:36407"/>
        <dbReference type="ChEBI" id="CHEBI:15377"/>
        <dbReference type="ChEBI" id="CHEBI:17544"/>
        <dbReference type="ChEBI" id="CHEBI:30616"/>
        <dbReference type="ChEBI" id="CHEBI:33019"/>
        <dbReference type="ChEBI" id="CHEBI:57926"/>
        <dbReference type="ChEBI" id="CHEBI:73682"/>
        <dbReference type="EC" id="2.7.7.87"/>
    </reaction>
</comment>
<protein>
    <recommendedName>
        <fullName evidence="4 13">Threonylcarbamoyl-AMP synthase</fullName>
        <shortName evidence="13">TC-AMP synthase</shortName>
        <ecNumber evidence="3 13">2.7.7.87</ecNumber>
    </recommendedName>
    <alternativeName>
        <fullName evidence="11 13">L-threonylcarbamoyladenylate synthase</fullName>
    </alternativeName>
</protein>
<dbReference type="GO" id="GO:0006450">
    <property type="term" value="P:regulation of translational fidelity"/>
    <property type="evidence" value="ECO:0007669"/>
    <property type="project" value="TreeGrafter"/>
</dbReference>
<keyword evidence="5 13" id="KW-0963">Cytoplasm</keyword>
<dbReference type="Pfam" id="PF01300">
    <property type="entry name" value="Sua5_yciO_yrdC"/>
    <property type="match status" value="1"/>
</dbReference>
<evidence type="ECO:0000259" key="15">
    <source>
        <dbReference type="PROSITE" id="PS51163"/>
    </source>
</evidence>
<dbReference type="PANTHER" id="PTHR17490">
    <property type="entry name" value="SUA5"/>
    <property type="match status" value="1"/>
</dbReference>
<dbReference type="GO" id="GO:0008033">
    <property type="term" value="P:tRNA processing"/>
    <property type="evidence" value="ECO:0007669"/>
    <property type="project" value="UniProtKB-KW"/>
</dbReference>
<dbReference type="Gene3D" id="3.40.50.11030">
    <property type="entry name" value="Threonylcarbamoyl-AMP synthase, C-terminal domain"/>
    <property type="match status" value="1"/>
</dbReference>
<comment type="function">
    <text evidence="13">Required for the formation of a threonylcarbamoyl group on adenosine at position 37 (t(6)A37) in tRNAs that read codons beginning with adenine.</text>
</comment>
<feature type="binding site" evidence="14">
    <location>
        <position position="195"/>
    </location>
    <ligand>
        <name>ATP</name>
        <dbReference type="ChEBI" id="CHEBI:30616"/>
    </ligand>
</feature>
<feature type="binding site" evidence="14">
    <location>
        <position position="151"/>
    </location>
    <ligand>
        <name>ATP</name>
        <dbReference type="ChEBI" id="CHEBI:30616"/>
    </ligand>
</feature>
<feature type="binding site" evidence="14">
    <location>
        <position position="236"/>
    </location>
    <ligand>
        <name>ATP</name>
        <dbReference type="ChEBI" id="CHEBI:30616"/>
    </ligand>
</feature>
<feature type="binding site" evidence="14">
    <location>
        <position position="67"/>
    </location>
    <ligand>
        <name>L-threonine</name>
        <dbReference type="ChEBI" id="CHEBI:57926"/>
    </ligand>
</feature>
<dbReference type="KEGG" id="ccha:ELD05_08800"/>